<accession>A0A0C2WZ32</accession>
<evidence type="ECO:0000313" key="1">
    <source>
        <dbReference type="EMBL" id="KIL61668.1"/>
    </source>
</evidence>
<keyword evidence="2" id="KW-1185">Reference proteome</keyword>
<organism evidence="1 2">
    <name type="scientific">Amanita muscaria (strain Koide BX008)</name>
    <dbReference type="NCBI Taxonomy" id="946122"/>
    <lineage>
        <taxon>Eukaryota</taxon>
        <taxon>Fungi</taxon>
        <taxon>Dikarya</taxon>
        <taxon>Basidiomycota</taxon>
        <taxon>Agaricomycotina</taxon>
        <taxon>Agaricomycetes</taxon>
        <taxon>Agaricomycetidae</taxon>
        <taxon>Agaricales</taxon>
        <taxon>Pluteineae</taxon>
        <taxon>Amanitaceae</taxon>
        <taxon>Amanita</taxon>
    </lineage>
</organism>
<dbReference type="InParanoid" id="A0A0C2WZ32"/>
<sequence length="56" mass="6302">MRDDGVPVWGRPLARALEGMGEETFVHRAFVSRLSGFRYTKNTDHISFVSDLPAHA</sequence>
<dbReference type="AlphaFoldDB" id="A0A0C2WZ32"/>
<reference evidence="1 2" key="1">
    <citation type="submission" date="2014-04" db="EMBL/GenBank/DDBJ databases">
        <title>Evolutionary Origins and Diversification of the Mycorrhizal Mutualists.</title>
        <authorList>
            <consortium name="DOE Joint Genome Institute"/>
            <consortium name="Mycorrhizal Genomics Consortium"/>
            <person name="Kohler A."/>
            <person name="Kuo A."/>
            <person name="Nagy L.G."/>
            <person name="Floudas D."/>
            <person name="Copeland A."/>
            <person name="Barry K.W."/>
            <person name="Cichocki N."/>
            <person name="Veneault-Fourrey C."/>
            <person name="LaButti K."/>
            <person name="Lindquist E.A."/>
            <person name="Lipzen A."/>
            <person name="Lundell T."/>
            <person name="Morin E."/>
            <person name="Murat C."/>
            <person name="Riley R."/>
            <person name="Ohm R."/>
            <person name="Sun H."/>
            <person name="Tunlid A."/>
            <person name="Henrissat B."/>
            <person name="Grigoriev I.V."/>
            <person name="Hibbett D.S."/>
            <person name="Martin F."/>
        </authorList>
    </citation>
    <scope>NUCLEOTIDE SEQUENCE [LARGE SCALE GENOMIC DNA]</scope>
    <source>
        <strain evidence="1 2">Koide BX008</strain>
    </source>
</reference>
<protein>
    <submittedName>
        <fullName evidence="1">Uncharacterized protein</fullName>
    </submittedName>
</protein>
<dbReference type="EMBL" id="KN818281">
    <property type="protein sequence ID" value="KIL61668.1"/>
    <property type="molecule type" value="Genomic_DNA"/>
</dbReference>
<evidence type="ECO:0000313" key="2">
    <source>
        <dbReference type="Proteomes" id="UP000054549"/>
    </source>
</evidence>
<proteinExistence type="predicted"/>
<name>A0A0C2WZ32_AMAMK</name>
<gene>
    <name evidence="1" type="ORF">M378DRAFT_166633</name>
</gene>
<dbReference type="Proteomes" id="UP000054549">
    <property type="component" value="Unassembled WGS sequence"/>
</dbReference>
<dbReference type="HOGENOM" id="CLU_3013731_0_0_1"/>